<comment type="caution">
    <text evidence="1">The sequence shown here is derived from an EMBL/GenBank/DDBJ whole genome shotgun (WGS) entry which is preliminary data.</text>
</comment>
<organism evidence="1 2">
    <name type="scientific">Xenotaenia resolanae</name>
    <dbReference type="NCBI Taxonomy" id="208358"/>
    <lineage>
        <taxon>Eukaryota</taxon>
        <taxon>Metazoa</taxon>
        <taxon>Chordata</taxon>
        <taxon>Craniata</taxon>
        <taxon>Vertebrata</taxon>
        <taxon>Euteleostomi</taxon>
        <taxon>Actinopterygii</taxon>
        <taxon>Neopterygii</taxon>
        <taxon>Teleostei</taxon>
        <taxon>Neoteleostei</taxon>
        <taxon>Acanthomorphata</taxon>
        <taxon>Ovalentaria</taxon>
        <taxon>Atherinomorphae</taxon>
        <taxon>Cyprinodontiformes</taxon>
        <taxon>Goodeidae</taxon>
        <taxon>Xenotaenia</taxon>
    </lineage>
</organism>
<dbReference type="InterPro" id="IPR035983">
    <property type="entry name" value="Hect_E3_ubiquitin_ligase"/>
</dbReference>
<sequence>MGNNFKVPYLRHDFGQQQWESIGRIIAFGWQNQKYLPIKLAPVILEQAALGCIKSPLVDSFLRYVTESDRMVFESCRSDFQSVDREELLEIMDLHNCRRVPTADNIELLLEELAHQKLIQEPAFVIEQWSTVLSPLRSEMESIIGAYENLQPTLRKVIRSIVYLAVMNAQQKNISRYLSRYLSSYLRESDTHSLFRQFCTGSDLFLQKTISVSFTQIQGIQRRPVAHTCGCYLELPVNYNCPEFRHEINKVVESSLWVMDIV</sequence>
<gene>
    <name evidence="1" type="ORF">XENORESO_017814</name>
</gene>
<evidence type="ECO:0000313" key="2">
    <source>
        <dbReference type="Proteomes" id="UP001444071"/>
    </source>
</evidence>
<name>A0ABV0WMD2_9TELE</name>
<proteinExistence type="predicted"/>
<dbReference type="EMBL" id="JAHRIM010056195">
    <property type="protein sequence ID" value="MEQ2270234.1"/>
    <property type="molecule type" value="Genomic_DNA"/>
</dbReference>
<evidence type="ECO:0000313" key="1">
    <source>
        <dbReference type="EMBL" id="MEQ2270234.1"/>
    </source>
</evidence>
<reference evidence="1 2" key="1">
    <citation type="submission" date="2021-06" db="EMBL/GenBank/DDBJ databases">
        <authorList>
            <person name="Palmer J.M."/>
        </authorList>
    </citation>
    <scope>NUCLEOTIDE SEQUENCE [LARGE SCALE GENOMIC DNA]</scope>
    <source>
        <strain evidence="1 2">XR_2019</strain>
        <tissue evidence="1">Muscle</tissue>
    </source>
</reference>
<accession>A0ABV0WMD2</accession>
<dbReference type="SUPFAM" id="SSF56204">
    <property type="entry name" value="Hect, E3 ligase catalytic domain"/>
    <property type="match status" value="1"/>
</dbReference>
<dbReference type="Proteomes" id="UP001444071">
    <property type="component" value="Unassembled WGS sequence"/>
</dbReference>
<protein>
    <submittedName>
        <fullName evidence="1">Uncharacterized protein</fullName>
    </submittedName>
</protein>
<keyword evidence="2" id="KW-1185">Reference proteome</keyword>